<evidence type="ECO:0000256" key="2">
    <source>
        <dbReference type="ARBA" id="ARBA00022898"/>
    </source>
</evidence>
<reference evidence="4" key="1">
    <citation type="submission" date="2023-03" db="EMBL/GenBank/DDBJ databases">
        <authorList>
            <person name="Steffen K."/>
            <person name="Cardenas P."/>
        </authorList>
    </citation>
    <scope>NUCLEOTIDE SEQUENCE</scope>
</reference>
<proteinExistence type="inferred from homology"/>
<evidence type="ECO:0000313" key="4">
    <source>
        <dbReference type="EMBL" id="CAI8019437.1"/>
    </source>
</evidence>
<dbReference type="GO" id="GO:0005737">
    <property type="term" value="C:cytoplasm"/>
    <property type="evidence" value="ECO:0007669"/>
    <property type="project" value="TreeGrafter"/>
</dbReference>
<gene>
    <name evidence="4" type="ORF">GBAR_LOCUS11692</name>
</gene>
<dbReference type="PANTHER" id="PTHR11808">
    <property type="entry name" value="TRANS-SULFURATION ENZYME FAMILY MEMBER"/>
    <property type="match status" value="1"/>
</dbReference>
<sequence length="439" mass="47675">MDAATRGLHEGIDAAMRRTGVPYLHPDGETIQLDLLGSGPMVRWQERKQELMFLGSSCWSDLPQIYGRYGTTPSRRLLAWVRELEGAQAAVLTDTGMQACALLFDALLEPGDHVACARGVYNKSKAYLSRLTTLLGGELTLVDDLSYAGLAAALRPDTRLLFVETYTNPLMRAVDPEALARAVGSARAAGGARLVVALDSTIASPWGLAQPALSWDGVDVVVVSGTKALAGQDRDMWGYLASDDVRLLNGVMDLQAMRGGIADWRRATAILTGLDQAEPRFRRRCATARAVTAFLAAHPLVEAVFHPTAPGHPDAAVIATHYTEPGSIVSFRLRDADEAQARHFCDVLAMCGVLRYALSFDGLATKLNHHRSVSEYFTAEEEVRRIGVDRLVRLGIGVEHPDDLIACLNWTLWHRHEITSAEIAAWQAERAGALGLGDS</sequence>
<comment type="caution">
    <text evidence="4">The sequence shown here is derived from an EMBL/GenBank/DDBJ whole genome shotgun (WGS) entry which is preliminary data.</text>
</comment>
<dbReference type="SUPFAM" id="SSF53383">
    <property type="entry name" value="PLP-dependent transferases"/>
    <property type="match status" value="1"/>
</dbReference>
<dbReference type="InterPro" id="IPR015421">
    <property type="entry name" value="PyrdxlP-dep_Trfase_major"/>
</dbReference>
<dbReference type="InterPro" id="IPR000277">
    <property type="entry name" value="Cys/Met-Metab_PyrdxlP-dep_enz"/>
</dbReference>
<organism evidence="4 5">
    <name type="scientific">Geodia barretti</name>
    <name type="common">Barrett's horny sponge</name>
    <dbReference type="NCBI Taxonomy" id="519541"/>
    <lineage>
        <taxon>Eukaryota</taxon>
        <taxon>Metazoa</taxon>
        <taxon>Porifera</taxon>
        <taxon>Demospongiae</taxon>
        <taxon>Heteroscleromorpha</taxon>
        <taxon>Tetractinellida</taxon>
        <taxon>Astrophorina</taxon>
        <taxon>Geodiidae</taxon>
        <taxon>Geodia</taxon>
    </lineage>
</organism>
<comment type="similarity">
    <text evidence="3">Belongs to the trans-sulfuration enzymes family.</text>
</comment>
<evidence type="ECO:0000256" key="3">
    <source>
        <dbReference type="RuleBase" id="RU362118"/>
    </source>
</evidence>
<dbReference type="InterPro" id="IPR015422">
    <property type="entry name" value="PyrdxlP-dep_Trfase_small"/>
</dbReference>
<comment type="cofactor">
    <cofactor evidence="1 3">
        <name>pyridoxal 5'-phosphate</name>
        <dbReference type="ChEBI" id="CHEBI:597326"/>
    </cofactor>
</comment>
<dbReference type="GO" id="GO:0019346">
    <property type="term" value="P:transsulfuration"/>
    <property type="evidence" value="ECO:0007669"/>
    <property type="project" value="InterPro"/>
</dbReference>
<dbReference type="Proteomes" id="UP001174909">
    <property type="component" value="Unassembled WGS sequence"/>
</dbReference>
<dbReference type="AlphaFoldDB" id="A0AA35WMJ1"/>
<evidence type="ECO:0000313" key="5">
    <source>
        <dbReference type="Proteomes" id="UP001174909"/>
    </source>
</evidence>
<keyword evidence="2 3" id="KW-0663">Pyridoxal phosphate</keyword>
<dbReference type="Gene3D" id="3.40.640.10">
    <property type="entry name" value="Type I PLP-dependent aspartate aminotransferase-like (Major domain)"/>
    <property type="match status" value="1"/>
</dbReference>
<dbReference type="Gene3D" id="3.90.1150.10">
    <property type="entry name" value="Aspartate Aminotransferase, domain 1"/>
    <property type="match status" value="1"/>
</dbReference>
<keyword evidence="5" id="KW-1185">Reference proteome</keyword>
<name>A0AA35WMJ1_GEOBA</name>
<evidence type="ECO:0000256" key="1">
    <source>
        <dbReference type="ARBA" id="ARBA00001933"/>
    </source>
</evidence>
<dbReference type="PANTHER" id="PTHR11808:SF80">
    <property type="entry name" value="CYSTATHIONINE GAMMA-LYASE"/>
    <property type="match status" value="1"/>
</dbReference>
<protein>
    <submittedName>
        <fullName evidence="4">L-methionine gamma-lyase</fullName>
    </submittedName>
</protein>
<dbReference type="Pfam" id="PF01053">
    <property type="entry name" value="Cys_Met_Meta_PP"/>
    <property type="match status" value="1"/>
</dbReference>
<dbReference type="GO" id="GO:0016846">
    <property type="term" value="F:carbon-sulfur lyase activity"/>
    <property type="evidence" value="ECO:0007669"/>
    <property type="project" value="TreeGrafter"/>
</dbReference>
<dbReference type="EMBL" id="CASHTH010001754">
    <property type="protein sequence ID" value="CAI8019437.1"/>
    <property type="molecule type" value="Genomic_DNA"/>
</dbReference>
<dbReference type="GO" id="GO:0030170">
    <property type="term" value="F:pyridoxal phosphate binding"/>
    <property type="evidence" value="ECO:0007669"/>
    <property type="project" value="InterPro"/>
</dbReference>
<dbReference type="InterPro" id="IPR015424">
    <property type="entry name" value="PyrdxlP-dep_Trfase"/>
</dbReference>
<accession>A0AA35WMJ1</accession>